<dbReference type="InterPro" id="IPR013761">
    <property type="entry name" value="SAM/pointed_sf"/>
</dbReference>
<organism evidence="3 4">
    <name type="scientific">Potamilus streckersoni</name>
    <dbReference type="NCBI Taxonomy" id="2493646"/>
    <lineage>
        <taxon>Eukaryota</taxon>
        <taxon>Metazoa</taxon>
        <taxon>Spiralia</taxon>
        <taxon>Lophotrochozoa</taxon>
        <taxon>Mollusca</taxon>
        <taxon>Bivalvia</taxon>
        <taxon>Autobranchia</taxon>
        <taxon>Heteroconchia</taxon>
        <taxon>Palaeoheterodonta</taxon>
        <taxon>Unionida</taxon>
        <taxon>Unionoidea</taxon>
        <taxon>Unionidae</taxon>
        <taxon>Ambleminae</taxon>
        <taxon>Lampsilini</taxon>
        <taxon>Potamilus</taxon>
    </lineage>
</organism>
<evidence type="ECO:0000259" key="2">
    <source>
        <dbReference type="PROSITE" id="PS50105"/>
    </source>
</evidence>
<dbReference type="EMBL" id="JAEAOA010000409">
    <property type="protein sequence ID" value="KAK3598517.1"/>
    <property type="molecule type" value="Genomic_DNA"/>
</dbReference>
<protein>
    <recommendedName>
        <fullName evidence="2">SAM domain-containing protein</fullName>
    </recommendedName>
</protein>
<dbReference type="PROSITE" id="PS50105">
    <property type="entry name" value="SAM_DOMAIN"/>
    <property type="match status" value="1"/>
</dbReference>
<feature type="compositionally biased region" description="Basic and acidic residues" evidence="1">
    <location>
        <begin position="298"/>
        <end position="307"/>
    </location>
</feature>
<feature type="region of interest" description="Disordered" evidence="1">
    <location>
        <begin position="262"/>
        <end position="319"/>
    </location>
</feature>
<dbReference type="InterPro" id="IPR052281">
    <property type="entry name" value="GAREM"/>
</dbReference>
<evidence type="ECO:0000313" key="4">
    <source>
        <dbReference type="Proteomes" id="UP001195483"/>
    </source>
</evidence>
<reference evidence="3" key="1">
    <citation type="journal article" date="2021" name="Genome Biol. Evol.">
        <title>A High-Quality Reference Genome for a Parasitic Bivalve with Doubly Uniparental Inheritance (Bivalvia: Unionida).</title>
        <authorList>
            <person name="Smith C.H."/>
        </authorList>
    </citation>
    <scope>NUCLEOTIDE SEQUENCE</scope>
    <source>
        <strain evidence="3">CHS0354</strain>
    </source>
</reference>
<dbReference type="CDD" id="cd09487">
    <property type="entry name" value="SAM_superfamily"/>
    <property type="match status" value="1"/>
</dbReference>
<evidence type="ECO:0000256" key="1">
    <source>
        <dbReference type="SAM" id="MobiDB-lite"/>
    </source>
</evidence>
<gene>
    <name evidence="3" type="ORF">CHS0354_005798</name>
</gene>
<dbReference type="AlphaFoldDB" id="A0AAE0W2X8"/>
<feature type="compositionally biased region" description="Basic and acidic residues" evidence="1">
    <location>
        <begin position="262"/>
        <end position="272"/>
    </location>
</feature>
<comment type="caution">
    <text evidence="3">The sequence shown here is derived from an EMBL/GenBank/DDBJ whole genome shotgun (WGS) entry which is preliminary data.</text>
</comment>
<feature type="domain" description="SAM" evidence="2">
    <location>
        <begin position="402"/>
        <end position="457"/>
    </location>
</feature>
<dbReference type="Proteomes" id="UP001195483">
    <property type="component" value="Unassembled WGS sequence"/>
</dbReference>
<evidence type="ECO:0000313" key="3">
    <source>
        <dbReference type="EMBL" id="KAK3598517.1"/>
    </source>
</evidence>
<dbReference type="PANTHER" id="PTHR14454">
    <property type="entry name" value="GRB2-ASSOCIATED AND REGULATOR OF MAPK PROTEIN FAMILY MEMBER"/>
    <property type="match status" value="1"/>
</dbReference>
<dbReference type="Pfam" id="PF00536">
    <property type="entry name" value="SAM_1"/>
    <property type="match status" value="1"/>
</dbReference>
<sequence length="467" mass="52963">MDYDTKVKDYTLGEFYELYKDKLPTIIRVTEGFCGEILEETIDYGQVIRINSACRQRRVIAVRLNDQGAEECTYSLPVNYPIQAHLEEIYKNGELDLQIVRIPLHLYAIRFSEVTRLRGKSKSDWEAFKTKLDRKAIQLNYDAVCGNPEIAKYKSRSSSKIKILNEMEATSFIYENLQLQTYTNVRDLMGKNQSSQSETASADIACVYETVDICPTGDIPGKKQGKKSIPKQNTEQKKGHIRLHLPPKPLLAELTARFRKDQIPITKPDVRPKPPKLNPKPKLNGNTQETTIPGQSTLEDKSGKEVDNSIPPIPPRPLSCLQTELDTRNTSFTSVSDCYENMKIGRAEVHPMSCSKSGTLQKLSVTQDEKYTVTEAESHFESPSLEQNEDGNDQANIEVKDFKVNELGKWMTDKLRLGKYAARFAEELVDGATLLDLDENILKQEFGFSSIEAKRLMKFAKEGHIPQ</sequence>
<dbReference type="SUPFAM" id="SSF47769">
    <property type="entry name" value="SAM/Pointed domain"/>
    <property type="match status" value="1"/>
</dbReference>
<proteinExistence type="predicted"/>
<feature type="region of interest" description="Disordered" evidence="1">
    <location>
        <begin position="219"/>
        <end position="241"/>
    </location>
</feature>
<name>A0AAE0W2X8_9BIVA</name>
<dbReference type="PANTHER" id="PTHR14454:SF11">
    <property type="entry name" value="SERRANO, ISOFORM F"/>
    <property type="match status" value="1"/>
</dbReference>
<reference evidence="3" key="2">
    <citation type="journal article" date="2021" name="Genome Biol. Evol.">
        <title>Developing a high-quality reference genome for a parasitic bivalve with doubly uniparental inheritance (Bivalvia: Unionida).</title>
        <authorList>
            <person name="Smith C.H."/>
        </authorList>
    </citation>
    <scope>NUCLEOTIDE SEQUENCE</scope>
    <source>
        <strain evidence="3">CHS0354</strain>
        <tissue evidence="3">Mantle</tissue>
    </source>
</reference>
<accession>A0AAE0W2X8</accession>
<dbReference type="InterPro" id="IPR001660">
    <property type="entry name" value="SAM"/>
</dbReference>
<keyword evidence="4" id="KW-1185">Reference proteome</keyword>
<reference evidence="3" key="3">
    <citation type="submission" date="2023-05" db="EMBL/GenBank/DDBJ databases">
        <authorList>
            <person name="Smith C.H."/>
        </authorList>
    </citation>
    <scope>NUCLEOTIDE SEQUENCE</scope>
    <source>
        <strain evidence="3">CHS0354</strain>
        <tissue evidence="3">Mantle</tissue>
    </source>
</reference>
<dbReference type="Gene3D" id="1.10.150.50">
    <property type="entry name" value="Transcription Factor, Ets-1"/>
    <property type="match status" value="1"/>
</dbReference>
<feature type="compositionally biased region" description="Polar residues" evidence="1">
    <location>
        <begin position="285"/>
        <end position="297"/>
    </location>
</feature>